<proteinExistence type="inferred from homology"/>
<dbReference type="KEGG" id="cpf:CPF_2431"/>
<accession>A0A0H2YTG8</accession>
<dbReference type="HOGENOM" id="CLU_054549_1_1_9"/>
<dbReference type="PANTHER" id="PTHR47505">
    <property type="entry name" value="DNA UTILIZATION PROTEIN YHGH"/>
    <property type="match status" value="1"/>
</dbReference>
<dbReference type="SUPFAM" id="SSF53271">
    <property type="entry name" value="PRTase-like"/>
    <property type="match status" value="1"/>
</dbReference>
<evidence type="ECO:0000313" key="3">
    <source>
        <dbReference type="EMBL" id="ABG83820.1"/>
    </source>
</evidence>
<dbReference type="RefSeq" id="WP_003457335.1">
    <property type="nucleotide sequence ID" value="NC_008261.1"/>
</dbReference>
<dbReference type="AlphaFoldDB" id="A0A0H2YTG8"/>
<keyword evidence="4" id="KW-1185">Reference proteome</keyword>
<dbReference type="PaxDb" id="195103-CPF_2431"/>
<organism evidence="3 4">
    <name type="scientific">Clostridium perfringens (strain ATCC 13124 / DSM 756 / JCM 1290 / NCIMB 6125 / NCTC 8237 / Type A)</name>
    <dbReference type="NCBI Taxonomy" id="195103"/>
    <lineage>
        <taxon>Bacteria</taxon>
        <taxon>Bacillati</taxon>
        <taxon>Bacillota</taxon>
        <taxon>Clostridia</taxon>
        <taxon>Eubacteriales</taxon>
        <taxon>Clostridiaceae</taxon>
        <taxon>Clostridium</taxon>
    </lineage>
</organism>
<sequence>MERVRDKVDYLFQCFLEAIYPTEEKCYVCNKDGEKIICDKCKGKIQKLNETLIIEECEMLICSYYSFIVKDLILRLKYKGDFHAGEILVMLLEEKIKESNLDVDFITYVPVAKDSLRKKEFNQCEYLSKELGKRLGIKSIETLKKKNKVKEQKSLSKEEREKNVKNAFYLKRYRNLEGKSIILLDDVMTTGSTLKACVRELKKIKDIKIFLLTIAKSNI</sequence>
<dbReference type="eggNOG" id="COG1040">
    <property type="taxonomic scope" value="Bacteria"/>
</dbReference>
<evidence type="ECO:0000313" key="4">
    <source>
        <dbReference type="Proteomes" id="UP000001823"/>
    </source>
</evidence>
<comment type="similarity">
    <text evidence="1">Belongs to the ComF/GntX family.</text>
</comment>
<dbReference type="InterPro" id="IPR029057">
    <property type="entry name" value="PRTase-like"/>
</dbReference>
<gene>
    <name evidence="3" type="ordered locus">CPF_2431</name>
</gene>
<dbReference type="InterPro" id="IPR051910">
    <property type="entry name" value="ComF/GntX_DNA_util-trans"/>
</dbReference>
<dbReference type="CDD" id="cd06223">
    <property type="entry name" value="PRTases_typeI"/>
    <property type="match status" value="1"/>
</dbReference>
<protein>
    <submittedName>
        <fullName evidence="3">ComF protein, homolog</fullName>
    </submittedName>
</protein>
<reference evidence="3 4" key="1">
    <citation type="journal article" date="2006" name="Genome Res.">
        <title>Skewed genomic variability in strains of the toxigenic bacterial pathogen, Clostridium perfringens.</title>
        <authorList>
            <person name="Myers G.S."/>
            <person name="Rasko D.A."/>
            <person name="Cheung J.K."/>
            <person name="Ravel J."/>
            <person name="Seshadri R."/>
            <person name="Deboy R.T."/>
            <person name="Ren Q."/>
            <person name="Varga J."/>
            <person name="Awad M.M."/>
            <person name="Brinkac L.M."/>
            <person name="Daugherty S.C."/>
            <person name="Haft D.H."/>
            <person name="Dodson R.J."/>
            <person name="Madupu R."/>
            <person name="Nelson W.C."/>
            <person name="Rosovitz M.J."/>
            <person name="Sullivan S.A."/>
            <person name="Khouri H."/>
            <person name="Dimitrov G.I."/>
            <person name="Watkins K.L."/>
            <person name="Mulligan S."/>
            <person name="Benton J."/>
            <person name="Radune D."/>
            <person name="Fisher D.J."/>
            <person name="Atkins H.S."/>
            <person name="Hiscox T."/>
            <person name="Jost B.H."/>
            <person name="Billington S.J."/>
            <person name="Songer J.G."/>
            <person name="McClane B.A."/>
            <person name="Titball R.W."/>
            <person name="Rood J.I."/>
            <person name="Melville S.B."/>
            <person name="Paulsen I.T."/>
        </authorList>
    </citation>
    <scope>NUCLEOTIDE SEQUENCE [LARGE SCALE GENOMIC DNA]</scope>
    <source>
        <strain evidence="4">ATCC 13124 / DSM 756 / JCM 1290 / NCIMB 6125 / NCTC 8237 / S 107 / Type A</strain>
    </source>
</reference>
<evidence type="ECO:0000259" key="2">
    <source>
        <dbReference type="Pfam" id="PF00156"/>
    </source>
</evidence>
<dbReference type="PANTHER" id="PTHR47505:SF1">
    <property type="entry name" value="DNA UTILIZATION PROTEIN YHGH"/>
    <property type="match status" value="1"/>
</dbReference>
<dbReference type="EMBL" id="CP000246">
    <property type="protein sequence ID" value="ABG83820.1"/>
    <property type="molecule type" value="Genomic_DNA"/>
</dbReference>
<feature type="domain" description="Phosphoribosyltransferase" evidence="2">
    <location>
        <begin position="148"/>
        <end position="205"/>
    </location>
</feature>
<dbReference type="Proteomes" id="UP000001823">
    <property type="component" value="Chromosome"/>
</dbReference>
<dbReference type="Gene3D" id="3.40.50.2020">
    <property type="match status" value="1"/>
</dbReference>
<dbReference type="InterPro" id="IPR000836">
    <property type="entry name" value="PRTase_dom"/>
</dbReference>
<dbReference type="STRING" id="195103.CPF_2431"/>
<name>A0A0H2YTG8_CLOP1</name>
<evidence type="ECO:0000256" key="1">
    <source>
        <dbReference type="ARBA" id="ARBA00008007"/>
    </source>
</evidence>
<dbReference type="Pfam" id="PF00156">
    <property type="entry name" value="Pribosyltran"/>
    <property type="match status" value="1"/>
</dbReference>